<dbReference type="Gene3D" id="1.10.287.210">
    <property type="match status" value="1"/>
</dbReference>
<gene>
    <name evidence="15" type="ORF">H4Q32_012814</name>
</gene>
<sequence>MSQVIVVPNPFTYEHCAVFNRNFCHLGRDFRPHCPAECLGSLSNAKQKPFYKHIPRLRAKCRSLDITEDLKIQVNQVEIPLWYTIDYSKEYECFVKPTGVVNVGQFKGKCSVVWNLDTTVFRNVDDSKDFPPLRASGMRKGEQIWPAKTCKNQTIALPNADIYKDQTIALADFFWICGKRKLLSALPLGWRGKCTRVRLIQELHIIEWDSKSSLGRNETVNHRVKRNYIPDPKVYIDSIGQPKGIQNQFKARDEVKSGLESIFIWISQNKNTEWINYIYYNQQRFINYTNEALISLGEQLDATSKMTWQNRLALNWMLADKGGVCVLFGDQCCTYIPNNTAPEGTFTKAMAKLKELQVEMATNAGRDEKTWDWFNLKLGSWGAWLAKLGILLGVTIGIGGLLFCCILPLLKSLVIKATVKQMDMSRHQDDEKKNLTQHECYQDLLYKTALQLHLADEISTSSDDE</sequence>
<evidence type="ECO:0000256" key="12">
    <source>
        <dbReference type="ARBA" id="ARBA00023180"/>
    </source>
</evidence>
<keyword evidence="9 14" id="KW-0472">Membrane</keyword>
<evidence type="ECO:0000256" key="2">
    <source>
        <dbReference type="ARBA" id="ARBA00004531"/>
    </source>
</evidence>
<comment type="caution">
    <text evidence="15">The sequence shown here is derived from an EMBL/GenBank/DDBJ whole genome shotgun (WGS) entry which is preliminary data.</text>
</comment>
<evidence type="ECO:0000256" key="10">
    <source>
        <dbReference type="ARBA" id="ARBA00023139"/>
    </source>
</evidence>
<evidence type="ECO:0000256" key="13">
    <source>
        <dbReference type="ARBA" id="ARBA00023288"/>
    </source>
</evidence>
<evidence type="ECO:0000256" key="9">
    <source>
        <dbReference type="ARBA" id="ARBA00023136"/>
    </source>
</evidence>
<evidence type="ECO:0000256" key="11">
    <source>
        <dbReference type="ARBA" id="ARBA00023157"/>
    </source>
</evidence>
<evidence type="ECO:0000256" key="14">
    <source>
        <dbReference type="SAM" id="Phobius"/>
    </source>
</evidence>
<evidence type="ECO:0000313" key="15">
    <source>
        <dbReference type="EMBL" id="KAI2656002.1"/>
    </source>
</evidence>
<keyword evidence="11" id="KW-1015">Disulfide bond</keyword>
<evidence type="ECO:0000256" key="3">
    <source>
        <dbReference type="ARBA" id="ARBA00004563"/>
    </source>
</evidence>
<evidence type="ECO:0000256" key="7">
    <source>
        <dbReference type="ARBA" id="ARBA00022870"/>
    </source>
</evidence>
<protein>
    <submittedName>
        <fullName evidence="15">Syncytin-A</fullName>
    </submittedName>
</protein>
<dbReference type="InterPro" id="IPR018154">
    <property type="entry name" value="TLV/ENV_coat_polyprotein"/>
</dbReference>
<keyword evidence="13" id="KW-0449">Lipoprotein</keyword>
<keyword evidence="4" id="KW-1032">Host cell membrane</keyword>
<dbReference type="Proteomes" id="UP000830375">
    <property type="component" value="Unassembled WGS sequence"/>
</dbReference>
<evidence type="ECO:0000256" key="5">
    <source>
        <dbReference type="ARBA" id="ARBA00022581"/>
    </source>
</evidence>
<keyword evidence="10" id="KW-0564">Palmitate</keyword>
<keyword evidence="6 14" id="KW-0812">Transmembrane</keyword>
<keyword evidence="7" id="KW-1043">Host membrane</keyword>
<keyword evidence="8 14" id="KW-1133">Transmembrane helix</keyword>
<keyword evidence="5" id="KW-0945">Host-virus interaction</keyword>
<keyword evidence="12" id="KW-0325">Glycoprotein</keyword>
<feature type="transmembrane region" description="Helical" evidence="14">
    <location>
        <begin position="384"/>
        <end position="410"/>
    </location>
</feature>
<dbReference type="PANTHER" id="PTHR10424">
    <property type="entry name" value="VIRAL ENVELOPE PROTEIN"/>
    <property type="match status" value="1"/>
</dbReference>
<organism evidence="15 16">
    <name type="scientific">Labeo rohita</name>
    <name type="common">Indian major carp</name>
    <name type="synonym">Cyprinus rohita</name>
    <dbReference type="NCBI Taxonomy" id="84645"/>
    <lineage>
        <taxon>Eukaryota</taxon>
        <taxon>Metazoa</taxon>
        <taxon>Chordata</taxon>
        <taxon>Craniata</taxon>
        <taxon>Vertebrata</taxon>
        <taxon>Euteleostomi</taxon>
        <taxon>Actinopterygii</taxon>
        <taxon>Neopterygii</taxon>
        <taxon>Teleostei</taxon>
        <taxon>Ostariophysi</taxon>
        <taxon>Cypriniformes</taxon>
        <taxon>Cyprinidae</taxon>
        <taxon>Labeoninae</taxon>
        <taxon>Labeonini</taxon>
        <taxon>Labeo</taxon>
    </lineage>
</organism>
<dbReference type="SUPFAM" id="SSF58069">
    <property type="entry name" value="Virus ectodomain"/>
    <property type="match status" value="1"/>
</dbReference>
<proteinExistence type="predicted"/>
<evidence type="ECO:0000313" key="16">
    <source>
        <dbReference type="Proteomes" id="UP000830375"/>
    </source>
</evidence>
<dbReference type="Pfam" id="PF00429">
    <property type="entry name" value="TLV_coat"/>
    <property type="match status" value="1"/>
</dbReference>
<evidence type="ECO:0000256" key="8">
    <source>
        <dbReference type="ARBA" id="ARBA00022989"/>
    </source>
</evidence>
<dbReference type="PANTHER" id="PTHR10424:SF81">
    <property type="entry name" value="ERVV2 PROTEIN"/>
    <property type="match status" value="1"/>
</dbReference>
<reference evidence="15 16" key="1">
    <citation type="submission" date="2022-01" db="EMBL/GenBank/DDBJ databases">
        <title>A high-quality chromosome-level genome assembly of rohu carp, Labeo rohita.</title>
        <authorList>
            <person name="Arick M.A. II"/>
            <person name="Hsu C.-Y."/>
            <person name="Magbanua Z."/>
            <person name="Pechanova O."/>
            <person name="Grover C."/>
            <person name="Miller E."/>
            <person name="Thrash A."/>
            <person name="Ezzel L."/>
            <person name="Alam S."/>
            <person name="Benzie J."/>
            <person name="Hamilton M."/>
            <person name="Karsi A."/>
            <person name="Lawrence M.L."/>
            <person name="Peterson D.G."/>
        </authorList>
    </citation>
    <scope>NUCLEOTIDE SEQUENCE [LARGE SCALE GENOMIC DNA]</scope>
    <source>
        <strain evidence="16">BAU-BD-2019</strain>
        <tissue evidence="15">Blood</tissue>
    </source>
</reference>
<keyword evidence="16" id="KW-1185">Reference proteome</keyword>
<evidence type="ECO:0000256" key="4">
    <source>
        <dbReference type="ARBA" id="ARBA00022511"/>
    </source>
</evidence>
<evidence type="ECO:0000256" key="6">
    <source>
        <dbReference type="ARBA" id="ARBA00022692"/>
    </source>
</evidence>
<name>A0ABQ8LZC1_LABRO</name>
<accession>A0ABQ8LZC1</accession>
<evidence type="ECO:0000256" key="1">
    <source>
        <dbReference type="ARBA" id="ARBA00004402"/>
    </source>
</evidence>
<comment type="subcellular location">
    <subcellularLocation>
        <location evidence="1">Host cell membrane</location>
        <topology evidence="1">Single-pass type I membrane protein</topology>
    </subcellularLocation>
    <subcellularLocation>
        <location evidence="2">Host endomembrane system</location>
        <topology evidence="2">Peripheral membrane protein</topology>
    </subcellularLocation>
    <subcellularLocation>
        <location evidence="3">Virion membrane</location>
        <topology evidence="3">Single-pass type I membrane protein</topology>
    </subcellularLocation>
</comment>
<dbReference type="EMBL" id="JACTAM010000015">
    <property type="protein sequence ID" value="KAI2656002.1"/>
    <property type="molecule type" value="Genomic_DNA"/>
</dbReference>